<accession>A0A494YSV4</accession>
<dbReference type="InterPro" id="IPR031832">
    <property type="entry name" value="DUF4747"/>
</dbReference>
<gene>
    <name evidence="1" type="ORF">D8M05_17100</name>
</gene>
<evidence type="ECO:0000313" key="2">
    <source>
        <dbReference type="Proteomes" id="UP000281813"/>
    </source>
</evidence>
<evidence type="ECO:0000313" key="1">
    <source>
        <dbReference type="EMBL" id="RKQ13215.1"/>
    </source>
</evidence>
<dbReference type="Proteomes" id="UP000281813">
    <property type="component" value="Unassembled WGS sequence"/>
</dbReference>
<proteinExistence type="predicted"/>
<keyword evidence="2" id="KW-1185">Reference proteome</keyword>
<comment type="caution">
    <text evidence="1">The sequence shown here is derived from an EMBL/GenBank/DDBJ whole genome shotgun (WGS) entry which is preliminary data.</text>
</comment>
<dbReference type="RefSeq" id="WP_121133980.1">
    <property type="nucleotide sequence ID" value="NZ_RBZO01000035.1"/>
</dbReference>
<organism evidence="1 2">
    <name type="scientific">Oceanobacillus bengalensis</name>
    <dbReference type="NCBI Taxonomy" id="1435466"/>
    <lineage>
        <taxon>Bacteria</taxon>
        <taxon>Bacillati</taxon>
        <taxon>Bacillota</taxon>
        <taxon>Bacilli</taxon>
        <taxon>Bacillales</taxon>
        <taxon>Bacillaceae</taxon>
        <taxon>Oceanobacillus</taxon>
    </lineage>
</organism>
<dbReference type="AlphaFoldDB" id="A0A494YSV4"/>
<protein>
    <submittedName>
        <fullName evidence="1">Uncharacterized protein</fullName>
    </submittedName>
</protein>
<sequence length="130" mass="15020">MRFEELIYKANIEIGEVIIKLIPIKDKIYERITEMDVLTKVEFDLIPPNFHGKDTFKSLDDIIQESNATRMKTSVENQDGLNKNGLLIKEGVEKVSNAYGDVKAYGYNNVPSRSKRYRTKKIIQALIRKI</sequence>
<name>A0A494YSV4_9BACI</name>
<reference evidence="1 2" key="1">
    <citation type="journal article" date="2015" name="Antonie Van Leeuwenhoek">
        <title>Oceanobacillus bengalensis sp. nov., a bacterium isolated from seawater of the Bay of Bengal.</title>
        <authorList>
            <person name="Yongchang O."/>
            <person name="Xiang W."/>
            <person name="Wang G."/>
        </authorList>
    </citation>
    <scope>NUCLEOTIDE SEQUENCE [LARGE SCALE GENOMIC DNA]</scope>
    <source>
        <strain evidence="1 2">MCCC 1K00260</strain>
    </source>
</reference>
<dbReference type="EMBL" id="RBZO01000035">
    <property type="protein sequence ID" value="RKQ13215.1"/>
    <property type="molecule type" value="Genomic_DNA"/>
</dbReference>
<dbReference type="Pfam" id="PF15931">
    <property type="entry name" value="DUF4747"/>
    <property type="match status" value="1"/>
</dbReference>